<organism evidence="7 8">
    <name type="scientific">Sulfobacillus benefaciens</name>
    <dbReference type="NCBI Taxonomy" id="453960"/>
    <lineage>
        <taxon>Bacteria</taxon>
        <taxon>Bacillati</taxon>
        <taxon>Bacillota</taxon>
        <taxon>Clostridia</taxon>
        <taxon>Eubacteriales</taxon>
        <taxon>Clostridiales Family XVII. Incertae Sedis</taxon>
        <taxon>Sulfobacillus</taxon>
    </lineage>
</organism>
<evidence type="ECO:0000256" key="2">
    <source>
        <dbReference type="ARBA" id="ARBA00022723"/>
    </source>
</evidence>
<evidence type="ECO:0000313" key="7">
    <source>
        <dbReference type="EMBL" id="PSR32810.1"/>
    </source>
</evidence>
<evidence type="ECO:0000256" key="5">
    <source>
        <dbReference type="SAM" id="Phobius"/>
    </source>
</evidence>
<dbReference type="GO" id="GO:0016491">
    <property type="term" value="F:oxidoreductase activity"/>
    <property type="evidence" value="ECO:0007669"/>
    <property type="project" value="InterPro"/>
</dbReference>
<evidence type="ECO:0000256" key="4">
    <source>
        <dbReference type="PROSITE-ProRule" id="PRU00433"/>
    </source>
</evidence>
<dbReference type="InterPro" id="IPR009056">
    <property type="entry name" value="Cyt_c-like_dom"/>
</dbReference>
<gene>
    <name evidence="7" type="ORF">C7B46_12625</name>
</gene>
<evidence type="ECO:0000259" key="6">
    <source>
        <dbReference type="PROSITE" id="PS51007"/>
    </source>
</evidence>
<reference evidence="7 8" key="1">
    <citation type="journal article" date="2014" name="BMC Genomics">
        <title>Comparison of environmental and isolate Sulfobacillus genomes reveals diverse carbon, sulfur, nitrogen, and hydrogen metabolisms.</title>
        <authorList>
            <person name="Justice N.B."/>
            <person name="Norman A."/>
            <person name="Brown C.T."/>
            <person name="Singh A."/>
            <person name="Thomas B.C."/>
            <person name="Banfield J.F."/>
        </authorList>
    </citation>
    <scope>NUCLEOTIDE SEQUENCE [LARGE SCALE GENOMIC DNA]</scope>
    <source>
        <strain evidence="7">AMDSBA4</strain>
    </source>
</reference>
<evidence type="ECO:0000313" key="8">
    <source>
        <dbReference type="Proteomes" id="UP000242972"/>
    </source>
</evidence>
<dbReference type="EMBL" id="PXYW01000031">
    <property type="protein sequence ID" value="PSR32810.1"/>
    <property type="molecule type" value="Genomic_DNA"/>
</dbReference>
<name>A0A2T2XE99_9FIRM</name>
<keyword evidence="5" id="KW-0812">Transmembrane</keyword>
<dbReference type="Pfam" id="PF13442">
    <property type="entry name" value="Cytochrome_CBB3"/>
    <property type="match status" value="1"/>
</dbReference>
<feature type="transmembrane region" description="Helical" evidence="5">
    <location>
        <begin position="126"/>
        <end position="144"/>
    </location>
</feature>
<dbReference type="GO" id="GO:0020037">
    <property type="term" value="F:heme binding"/>
    <property type="evidence" value="ECO:0007669"/>
    <property type="project" value="InterPro"/>
</dbReference>
<protein>
    <recommendedName>
        <fullName evidence="6">Cytochrome c domain-containing protein</fullName>
    </recommendedName>
</protein>
<dbReference type="GO" id="GO:0046872">
    <property type="term" value="F:metal ion binding"/>
    <property type="evidence" value="ECO:0007669"/>
    <property type="project" value="UniProtKB-KW"/>
</dbReference>
<keyword evidence="5" id="KW-1133">Transmembrane helix</keyword>
<comment type="caution">
    <text evidence="7">The sequence shown here is derived from an EMBL/GenBank/DDBJ whole genome shotgun (WGS) entry which is preliminary data.</text>
</comment>
<dbReference type="GO" id="GO:0016020">
    <property type="term" value="C:membrane"/>
    <property type="evidence" value="ECO:0007669"/>
    <property type="project" value="InterPro"/>
</dbReference>
<dbReference type="PROSITE" id="PS51007">
    <property type="entry name" value="CYTC"/>
    <property type="match status" value="1"/>
</dbReference>
<keyword evidence="3 4" id="KW-0408">Iron</keyword>
<keyword evidence="1 4" id="KW-0349">Heme</keyword>
<keyword evidence="5" id="KW-0472">Membrane</keyword>
<dbReference type="InterPro" id="IPR036150">
    <property type="entry name" value="Cyt_b/b6_C_sf"/>
</dbReference>
<evidence type="ECO:0000256" key="1">
    <source>
        <dbReference type="ARBA" id="ARBA00022617"/>
    </source>
</evidence>
<dbReference type="Gene3D" id="1.20.810.10">
    <property type="entry name" value="Cytochrome Bc1 Complex, Chain C"/>
    <property type="match status" value="1"/>
</dbReference>
<dbReference type="AlphaFoldDB" id="A0A2T2XE99"/>
<dbReference type="SUPFAM" id="SSF81648">
    <property type="entry name" value="a domain/subunit of cytochrome bc1 complex (Ubiquinol-cytochrome c reductase)"/>
    <property type="match status" value="1"/>
</dbReference>
<keyword evidence="2 4" id="KW-0479">Metal-binding</keyword>
<dbReference type="SUPFAM" id="SSF46626">
    <property type="entry name" value="Cytochrome c"/>
    <property type="match status" value="1"/>
</dbReference>
<dbReference type="Proteomes" id="UP000242972">
    <property type="component" value="Unassembled WGS sequence"/>
</dbReference>
<dbReference type="InterPro" id="IPR036909">
    <property type="entry name" value="Cyt_c-like_dom_sf"/>
</dbReference>
<evidence type="ECO:0000256" key="3">
    <source>
        <dbReference type="ARBA" id="ARBA00023004"/>
    </source>
</evidence>
<sequence>MNDHEHEHKAKEYQDKGVVPFWPEHLLKELVVGLVAIAVLFVFSLFVHPSLGHVADPGDWAYVPAPDWYFYWVENFFDVGGYYWSVLGLVKYDWILMFLVPAIGVATLYLVPFIDRYPERRLLKRPLMLGLLMFGMLFLGYFTANGVYAHDTLTAEEPYNIFKSSCATCHYIQGLGGDQTGAVKTPTGQWIYPPDLSHVGSILSPAQIQAQLENPKGGMPQLNLPPAAIKDLVPFLSNLK</sequence>
<accession>A0A2T2XE99</accession>
<dbReference type="InterPro" id="IPR027387">
    <property type="entry name" value="Cytb/b6-like_sf"/>
</dbReference>
<feature type="transmembrane region" description="Helical" evidence="5">
    <location>
        <begin position="30"/>
        <end position="51"/>
    </location>
</feature>
<feature type="domain" description="Cytochrome c" evidence="6">
    <location>
        <begin position="153"/>
        <end position="240"/>
    </location>
</feature>
<proteinExistence type="predicted"/>
<dbReference type="GO" id="GO:0009055">
    <property type="term" value="F:electron transfer activity"/>
    <property type="evidence" value="ECO:0007669"/>
    <property type="project" value="InterPro"/>
</dbReference>
<feature type="transmembrane region" description="Helical" evidence="5">
    <location>
        <begin position="94"/>
        <end position="114"/>
    </location>
</feature>